<dbReference type="AlphaFoldDB" id="A0A0U2WAE4"/>
<dbReference type="KEGG" id="pnp:IJ22_41160"/>
<dbReference type="PATRIC" id="fig|162209.4.peg.4358"/>
<proteinExistence type="predicted"/>
<feature type="region of interest" description="Disordered" evidence="1">
    <location>
        <begin position="229"/>
        <end position="300"/>
    </location>
</feature>
<gene>
    <name evidence="2" type="ORF">IJ22_41160</name>
</gene>
<reference evidence="2 3" key="2">
    <citation type="journal article" date="2016" name="Genome Announc.">
        <title>Complete Genome Sequences of Two Interactive Moderate Thermophiles, Paenibacillus napthalenovorans 32O-Y and Paenibacillus sp. 32O-W.</title>
        <authorList>
            <person name="Butler R.R.III."/>
            <person name="Wang J."/>
            <person name="Stark B.C."/>
            <person name="Pombert J.F."/>
        </authorList>
    </citation>
    <scope>NUCLEOTIDE SEQUENCE [LARGE SCALE GENOMIC DNA]</scope>
    <source>
        <strain evidence="2 3">32O-Y</strain>
    </source>
</reference>
<accession>A0A0U2WAE4</accession>
<evidence type="ECO:0000313" key="2">
    <source>
        <dbReference type="EMBL" id="ALS24413.1"/>
    </source>
</evidence>
<dbReference type="STRING" id="162209.IJ22_41160"/>
<dbReference type="RefSeq" id="WP_062410090.1">
    <property type="nucleotide sequence ID" value="NZ_CP013652.1"/>
</dbReference>
<feature type="compositionally biased region" description="Polar residues" evidence="1">
    <location>
        <begin position="267"/>
        <end position="300"/>
    </location>
</feature>
<dbReference type="EMBL" id="CP013652">
    <property type="protein sequence ID" value="ALS24413.1"/>
    <property type="molecule type" value="Genomic_DNA"/>
</dbReference>
<dbReference type="Pfam" id="PF07875">
    <property type="entry name" value="Coat_F"/>
    <property type="match status" value="1"/>
</dbReference>
<dbReference type="InterPro" id="IPR012851">
    <property type="entry name" value="Spore_coat_CotF-like"/>
</dbReference>
<protein>
    <submittedName>
        <fullName evidence="2">Coat F domain-containing protein</fullName>
    </submittedName>
</protein>
<feature type="compositionally biased region" description="Polar residues" evidence="1">
    <location>
        <begin position="189"/>
        <end position="215"/>
    </location>
</feature>
<sequence length="300" mass="31717">MYQQNPISPRQAEAQAHHFHLNEQDTANLVLSELKRAAREYTTAALEATHPVIRQTFAGLTQKMLQDQAELFDVLSQINGYGSISMATQQEVQQELQQHIRKAEQLHSVVQQAIQSGSAYQQPIQQAAIQQPFQSGHTAGAAGYGNQGVASSGASSYTTGGSFGAYPHQSFGSAPASGFGQGVHPGHSFGSSAAESQESHYGSKSSVSGTDSQDNFTAKSVQDYTSNKFSSGLQEANDSRERQDQSHSVSGITSPAARSGGGYSFGVHSSASDASTGIQTSVLTTNHTKTPSSPSGRQFS</sequence>
<organism evidence="2 3">
    <name type="scientific">Paenibacillus naphthalenovorans</name>
    <dbReference type="NCBI Taxonomy" id="162209"/>
    <lineage>
        <taxon>Bacteria</taxon>
        <taxon>Bacillati</taxon>
        <taxon>Bacillota</taxon>
        <taxon>Bacilli</taxon>
        <taxon>Bacillales</taxon>
        <taxon>Paenibacillaceae</taxon>
        <taxon>Paenibacillus</taxon>
    </lineage>
</organism>
<evidence type="ECO:0000313" key="3">
    <source>
        <dbReference type="Proteomes" id="UP000061660"/>
    </source>
</evidence>
<dbReference type="OrthoDB" id="2382401at2"/>
<evidence type="ECO:0000256" key="1">
    <source>
        <dbReference type="SAM" id="MobiDB-lite"/>
    </source>
</evidence>
<reference evidence="3" key="1">
    <citation type="submission" date="2015-12" db="EMBL/GenBank/DDBJ databases">
        <title>Complete genome sequences of two moderately thermophilic Paenibacillus species.</title>
        <authorList>
            <person name="Butler R.III."/>
            <person name="Wang J."/>
            <person name="Stark B.C."/>
            <person name="Pombert J.-F."/>
        </authorList>
    </citation>
    <scope>NUCLEOTIDE SEQUENCE [LARGE SCALE GENOMIC DNA]</scope>
    <source>
        <strain evidence="3">32O-Y</strain>
    </source>
</reference>
<keyword evidence="3" id="KW-1185">Reference proteome</keyword>
<dbReference type="Proteomes" id="UP000061660">
    <property type="component" value="Chromosome"/>
</dbReference>
<name>A0A0U2WAE4_9BACL</name>
<feature type="region of interest" description="Disordered" evidence="1">
    <location>
        <begin position="176"/>
        <end position="215"/>
    </location>
</feature>